<dbReference type="Proteomes" id="UP001551011">
    <property type="component" value="Unassembled WGS sequence"/>
</dbReference>
<sequence>MRMFWLVCALFAAILVPFFLFGDYFEALADQASDGRFSTPLAVAVIVGLLALDVFLPVPSSVVSAAAGALLGFGWGAVACWAGMTVSCGLGYLVGARSLSLSRRLVGEAGLARAAATAGRHGTVALALCRPVPVLAEASVVLAGTTRVPLGRFLFTCLWSNLGVSVGYAAIGAWSVSVNSFLLAFLGALAFPGLALPAARAWASVAPRRAADVERGTAGVPES</sequence>
<evidence type="ECO:0000256" key="1">
    <source>
        <dbReference type="SAM" id="Phobius"/>
    </source>
</evidence>
<dbReference type="Pfam" id="PF09335">
    <property type="entry name" value="VTT_dom"/>
    <property type="match status" value="1"/>
</dbReference>
<gene>
    <name evidence="3" type="ORF">AB0H04_26070</name>
</gene>
<evidence type="ECO:0000259" key="2">
    <source>
        <dbReference type="Pfam" id="PF09335"/>
    </source>
</evidence>
<proteinExistence type="predicted"/>
<feature type="transmembrane region" description="Helical" evidence="1">
    <location>
        <begin position="153"/>
        <end position="174"/>
    </location>
</feature>
<keyword evidence="1" id="KW-1133">Transmembrane helix</keyword>
<feature type="transmembrane region" description="Helical" evidence="1">
    <location>
        <begin position="39"/>
        <end position="58"/>
    </location>
</feature>
<organism evidence="3 4">
    <name type="scientific">Streptomyces flaveolus</name>
    <dbReference type="NCBI Taxonomy" id="67297"/>
    <lineage>
        <taxon>Bacteria</taxon>
        <taxon>Bacillati</taxon>
        <taxon>Actinomycetota</taxon>
        <taxon>Actinomycetes</taxon>
        <taxon>Kitasatosporales</taxon>
        <taxon>Streptomycetaceae</taxon>
        <taxon>Streptomyces</taxon>
    </lineage>
</organism>
<feature type="transmembrane region" description="Helical" evidence="1">
    <location>
        <begin position="70"/>
        <end position="94"/>
    </location>
</feature>
<dbReference type="RefSeq" id="WP_078876830.1">
    <property type="nucleotide sequence ID" value="NZ_JBFAEG010000019.1"/>
</dbReference>
<feature type="transmembrane region" description="Helical" evidence="1">
    <location>
        <begin position="181"/>
        <end position="203"/>
    </location>
</feature>
<evidence type="ECO:0000313" key="3">
    <source>
        <dbReference type="EMBL" id="MEU5710300.1"/>
    </source>
</evidence>
<evidence type="ECO:0000313" key="4">
    <source>
        <dbReference type="Proteomes" id="UP001551011"/>
    </source>
</evidence>
<accession>A0ABV3AEB1</accession>
<reference evidence="3 4" key="1">
    <citation type="submission" date="2024-06" db="EMBL/GenBank/DDBJ databases">
        <title>The Natural Products Discovery Center: Release of the First 8490 Sequenced Strains for Exploring Actinobacteria Biosynthetic Diversity.</title>
        <authorList>
            <person name="Kalkreuter E."/>
            <person name="Kautsar S.A."/>
            <person name="Yang D."/>
            <person name="Bader C.D."/>
            <person name="Teijaro C.N."/>
            <person name="Fluegel L."/>
            <person name="Davis C.M."/>
            <person name="Simpson J.R."/>
            <person name="Lauterbach L."/>
            <person name="Steele A.D."/>
            <person name="Gui C."/>
            <person name="Meng S."/>
            <person name="Li G."/>
            <person name="Viehrig K."/>
            <person name="Ye F."/>
            <person name="Su P."/>
            <person name="Kiefer A.F."/>
            <person name="Nichols A."/>
            <person name="Cepeda A.J."/>
            <person name="Yan W."/>
            <person name="Fan B."/>
            <person name="Jiang Y."/>
            <person name="Adhikari A."/>
            <person name="Zheng C.-J."/>
            <person name="Schuster L."/>
            <person name="Cowan T.M."/>
            <person name="Smanski M.J."/>
            <person name="Chevrette M.G."/>
            <person name="De Carvalho L.P.S."/>
            <person name="Shen B."/>
        </authorList>
    </citation>
    <scope>NUCLEOTIDE SEQUENCE [LARGE SCALE GENOMIC DNA]</scope>
    <source>
        <strain evidence="3 4">NPDC020594</strain>
    </source>
</reference>
<keyword evidence="1" id="KW-0472">Membrane</keyword>
<dbReference type="InterPro" id="IPR032816">
    <property type="entry name" value="VTT_dom"/>
</dbReference>
<keyword evidence="4" id="KW-1185">Reference proteome</keyword>
<dbReference type="EMBL" id="JBFAEG010000019">
    <property type="protein sequence ID" value="MEU5710300.1"/>
    <property type="molecule type" value="Genomic_DNA"/>
</dbReference>
<comment type="caution">
    <text evidence="3">The sequence shown here is derived from an EMBL/GenBank/DDBJ whole genome shotgun (WGS) entry which is preliminary data.</text>
</comment>
<keyword evidence="1" id="KW-0812">Transmembrane</keyword>
<protein>
    <submittedName>
        <fullName evidence="3">VTT domain-containing protein</fullName>
    </submittedName>
</protein>
<feature type="domain" description="VTT" evidence="2">
    <location>
        <begin position="58"/>
        <end position="172"/>
    </location>
</feature>
<name>A0ABV3AEB1_9ACTN</name>